<keyword evidence="10" id="KW-1185">Reference proteome</keyword>
<dbReference type="Gene3D" id="3.40.50.1000">
    <property type="entry name" value="HAD superfamily/HAD-like"/>
    <property type="match status" value="1"/>
</dbReference>
<dbReference type="SFLD" id="SFLDS00003">
    <property type="entry name" value="Haloacid_Dehalogenase"/>
    <property type="match status" value="1"/>
</dbReference>
<evidence type="ECO:0000256" key="7">
    <source>
        <dbReference type="ARBA" id="ARBA00066578"/>
    </source>
</evidence>
<sequence>MSNYKKVTHVLFDMDGLILNTEDLYTVAFQNIVSRYGKDYTFDLKQKLMGSQGHETANFIVRALELPITPDEFITETKEQFEALFPDAALMPGARRLIEHLHRKEIPIGLATSSSEESYHLKVDKHHQELFALFPYKTFGSSDPNVKRGKPHPDIFLVAAEKFPDNPKPEQCLVFEDAVNGVKAARAAGMQVVMVPDPRVDKSLTEEATVVLKSLTDFEPKLFGLPPFED</sequence>
<dbReference type="InterPro" id="IPR036412">
    <property type="entry name" value="HAD-like_sf"/>
</dbReference>
<dbReference type="GO" id="GO:0046872">
    <property type="term" value="F:metal ion binding"/>
    <property type="evidence" value="ECO:0007669"/>
    <property type="project" value="UniProtKB-KW"/>
</dbReference>
<dbReference type="GO" id="GO:1990738">
    <property type="term" value="F:pseudouridine 5'-phosphatase activity"/>
    <property type="evidence" value="ECO:0007669"/>
    <property type="project" value="UniProtKB-EC"/>
</dbReference>
<evidence type="ECO:0000256" key="5">
    <source>
        <dbReference type="ARBA" id="ARBA00022842"/>
    </source>
</evidence>
<dbReference type="EC" id="3.1.3.96" evidence="7"/>
<dbReference type="SFLD" id="SFLDG01135">
    <property type="entry name" value="C1.5.6:_HAD__Beta-PGM__Phospha"/>
    <property type="match status" value="1"/>
</dbReference>
<dbReference type="SFLD" id="SFLDG01129">
    <property type="entry name" value="C1.5:_HAD__Beta-PGM__Phosphata"/>
    <property type="match status" value="1"/>
</dbReference>
<dbReference type="AlphaFoldDB" id="A0A8S4RA69"/>
<dbReference type="NCBIfam" id="TIGR01509">
    <property type="entry name" value="HAD-SF-IA-v3"/>
    <property type="match status" value="1"/>
</dbReference>
<evidence type="ECO:0000313" key="10">
    <source>
        <dbReference type="Proteomes" id="UP000838756"/>
    </source>
</evidence>
<dbReference type="FunFam" id="3.40.50.1000:FF:000055">
    <property type="entry name" value="Haloacid dehalogenase-like hydrolase family protein"/>
    <property type="match status" value="1"/>
</dbReference>
<dbReference type="InterPro" id="IPR006439">
    <property type="entry name" value="HAD-SF_hydro_IA"/>
</dbReference>
<comment type="caution">
    <text evidence="9">The sequence shown here is derived from an EMBL/GenBank/DDBJ whole genome shotgun (WGS) entry which is preliminary data.</text>
</comment>
<dbReference type="OrthoDB" id="40579at2759"/>
<keyword evidence="5" id="KW-0460">Magnesium</keyword>
<dbReference type="PANTHER" id="PTHR18901">
    <property type="entry name" value="2-DEOXYGLUCOSE-6-PHOSPHATE PHOSPHATASE 2"/>
    <property type="match status" value="1"/>
</dbReference>
<dbReference type="SUPFAM" id="SSF56784">
    <property type="entry name" value="HAD-like"/>
    <property type="match status" value="1"/>
</dbReference>
<name>A0A8S4RA69_9NEOP</name>
<keyword evidence="3" id="KW-0479">Metal-binding</keyword>
<evidence type="ECO:0000256" key="8">
    <source>
        <dbReference type="ARBA" id="ARBA00083904"/>
    </source>
</evidence>
<dbReference type="Gene3D" id="1.10.150.240">
    <property type="entry name" value="Putative phosphatase, domain 2"/>
    <property type="match status" value="1"/>
</dbReference>
<gene>
    <name evidence="9" type="primary">jg23343</name>
    <name evidence="9" type="ORF">PAEG_LOCUS10548</name>
</gene>
<dbReference type="InterPro" id="IPR023198">
    <property type="entry name" value="PGP-like_dom2"/>
</dbReference>
<evidence type="ECO:0000256" key="6">
    <source>
        <dbReference type="ARBA" id="ARBA00052504"/>
    </source>
</evidence>
<organism evidence="9 10">
    <name type="scientific">Pararge aegeria aegeria</name>
    <dbReference type="NCBI Taxonomy" id="348720"/>
    <lineage>
        <taxon>Eukaryota</taxon>
        <taxon>Metazoa</taxon>
        <taxon>Ecdysozoa</taxon>
        <taxon>Arthropoda</taxon>
        <taxon>Hexapoda</taxon>
        <taxon>Insecta</taxon>
        <taxon>Pterygota</taxon>
        <taxon>Neoptera</taxon>
        <taxon>Endopterygota</taxon>
        <taxon>Lepidoptera</taxon>
        <taxon>Glossata</taxon>
        <taxon>Ditrysia</taxon>
        <taxon>Papilionoidea</taxon>
        <taxon>Nymphalidae</taxon>
        <taxon>Satyrinae</taxon>
        <taxon>Satyrini</taxon>
        <taxon>Parargina</taxon>
        <taxon>Pararge</taxon>
    </lineage>
</organism>
<evidence type="ECO:0000256" key="2">
    <source>
        <dbReference type="ARBA" id="ARBA00006171"/>
    </source>
</evidence>
<proteinExistence type="inferred from homology"/>
<evidence type="ECO:0000256" key="1">
    <source>
        <dbReference type="ARBA" id="ARBA00001946"/>
    </source>
</evidence>
<dbReference type="Pfam" id="PF00702">
    <property type="entry name" value="Hydrolase"/>
    <property type="match status" value="1"/>
</dbReference>
<comment type="cofactor">
    <cofactor evidence="1">
        <name>Mg(2+)</name>
        <dbReference type="ChEBI" id="CHEBI:18420"/>
    </cofactor>
</comment>
<comment type="catalytic activity">
    <reaction evidence="6">
        <text>psi-UMP + H2O = pseudouridine + phosphate</text>
        <dbReference type="Rhea" id="RHEA:10944"/>
        <dbReference type="ChEBI" id="CHEBI:15377"/>
        <dbReference type="ChEBI" id="CHEBI:17802"/>
        <dbReference type="ChEBI" id="CHEBI:43474"/>
        <dbReference type="ChEBI" id="CHEBI:58380"/>
        <dbReference type="EC" id="3.1.3.96"/>
    </reaction>
</comment>
<evidence type="ECO:0000256" key="4">
    <source>
        <dbReference type="ARBA" id="ARBA00022801"/>
    </source>
</evidence>
<dbReference type="Proteomes" id="UP000838756">
    <property type="component" value="Unassembled WGS sequence"/>
</dbReference>
<dbReference type="InterPro" id="IPR023214">
    <property type="entry name" value="HAD_sf"/>
</dbReference>
<comment type="similarity">
    <text evidence="2">Belongs to the HAD-like hydrolase superfamily. CbbY/CbbZ/Gph/YieH family.</text>
</comment>
<dbReference type="FunFam" id="1.10.150.240:FF:000001">
    <property type="entry name" value="Haloacid dehalogenase-like hydrolase domain"/>
    <property type="match status" value="1"/>
</dbReference>
<protein>
    <recommendedName>
        <fullName evidence="7">pseudouridine 5'-phosphatase</fullName>
        <ecNumber evidence="7">3.1.3.96</ecNumber>
    </recommendedName>
    <alternativeName>
        <fullName evidence="8">Pseudouridine-5'-monophosphatase</fullName>
    </alternativeName>
</protein>
<evidence type="ECO:0000256" key="3">
    <source>
        <dbReference type="ARBA" id="ARBA00022723"/>
    </source>
</evidence>
<keyword evidence="4" id="KW-0378">Hydrolase</keyword>
<evidence type="ECO:0000313" key="9">
    <source>
        <dbReference type="EMBL" id="CAH2232254.1"/>
    </source>
</evidence>
<dbReference type="PANTHER" id="PTHR18901:SF38">
    <property type="entry name" value="PSEUDOURIDINE-5'-PHOSPHATASE"/>
    <property type="match status" value="1"/>
</dbReference>
<accession>A0A8S4RA69</accession>
<reference evidence="9" key="1">
    <citation type="submission" date="2022-03" db="EMBL/GenBank/DDBJ databases">
        <authorList>
            <person name="Lindestad O."/>
        </authorList>
    </citation>
    <scope>NUCLEOTIDE SEQUENCE</scope>
</reference>
<dbReference type="EMBL" id="CAKXAJ010024880">
    <property type="protein sequence ID" value="CAH2232254.1"/>
    <property type="molecule type" value="Genomic_DNA"/>
</dbReference>